<evidence type="ECO:0000256" key="3">
    <source>
        <dbReference type="ARBA" id="ARBA00022741"/>
    </source>
</evidence>
<dbReference type="Gene3D" id="3.40.50.300">
    <property type="entry name" value="P-loop containing nucleotide triphosphate hydrolases"/>
    <property type="match status" value="1"/>
</dbReference>
<dbReference type="SUPFAM" id="SSF52540">
    <property type="entry name" value="P-loop containing nucleoside triphosphate hydrolases"/>
    <property type="match status" value="1"/>
</dbReference>
<keyword evidence="2" id="KW-0808">Transferase</keyword>
<protein>
    <recommendedName>
        <fullName evidence="1">(d)CMP kinase</fullName>
        <ecNumber evidence="1">2.7.4.25</ecNumber>
    </recommendedName>
</protein>
<evidence type="ECO:0000313" key="9">
    <source>
        <dbReference type="EMBL" id="KAJ1950419.1"/>
    </source>
</evidence>
<comment type="caution">
    <text evidence="9">The sequence shown here is derived from an EMBL/GenBank/DDBJ whole genome shotgun (WGS) entry which is preliminary data.</text>
</comment>
<dbReference type="GO" id="GO:0005524">
    <property type="term" value="F:ATP binding"/>
    <property type="evidence" value="ECO:0007669"/>
    <property type="project" value="UniProtKB-KW"/>
</dbReference>
<comment type="catalytic activity">
    <reaction evidence="6">
        <text>dCMP + ATP = dCDP + ADP</text>
        <dbReference type="Rhea" id="RHEA:25094"/>
        <dbReference type="ChEBI" id="CHEBI:30616"/>
        <dbReference type="ChEBI" id="CHEBI:57566"/>
        <dbReference type="ChEBI" id="CHEBI:58593"/>
        <dbReference type="ChEBI" id="CHEBI:456216"/>
        <dbReference type="EC" id="2.7.4.25"/>
    </reaction>
</comment>
<dbReference type="Pfam" id="PF02224">
    <property type="entry name" value="Cytidylate_kin"/>
    <property type="match status" value="1"/>
</dbReference>
<dbReference type="GO" id="GO:0006139">
    <property type="term" value="P:nucleobase-containing compound metabolic process"/>
    <property type="evidence" value="ECO:0007669"/>
    <property type="project" value="InterPro"/>
</dbReference>
<evidence type="ECO:0000313" key="10">
    <source>
        <dbReference type="Proteomes" id="UP001150925"/>
    </source>
</evidence>
<evidence type="ECO:0000256" key="2">
    <source>
        <dbReference type="ARBA" id="ARBA00022679"/>
    </source>
</evidence>
<accession>A0A9W8AK31</accession>
<evidence type="ECO:0000259" key="8">
    <source>
        <dbReference type="Pfam" id="PF02224"/>
    </source>
</evidence>
<organism evidence="9 10">
    <name type="scientific">Dispira parvispora</name>
    <dbReference type="NCBI Taxonomy" id="1520584"/>
    <lineage>
        <taxon>Eukaryota</taxon>
        <taxon>Fungi</taxon>
        <taxon>Fungi incertae sedis</taxon>
        <taxon>Zoopagomycota</taxon>
        <taxon>Kickxellomycotina</taxon>
        <taxon>Dimargaritomycetes</taxon>
        <taxon>Dimargaritales</taxon>
        <taxon>Dimargaritaceae</taxon>
        <taxon>Dispira</taxon>
    </lineage>
</organism>
<evidence type="ECO:0000256" key="7">
    <source>
        <dbReference type="ARBA" id="ARBA00048478"/>
    </source>
</evidence>
<evidence type="ECO:0000256" key="4">
    <source>
        <dbReference type="ARBA" id="ARBA00022777"/>
    </source>
</evidence>
<evidence type="ECO:0000256" key="1">
    <source>
        <dbReference type="ARBA" id="ARBA00012906"/>
    </source>
</evidence>
<comment type="catalytic activity">
    <reaction evidence="7">
        <text>CMP + ATP = CDP + ADP</text>
        <dbReference type="Rhea" id="RHEA:11600"/>
        <dbReference type="ChEBI" id="CHEBI:30616"/>
        <dbReference type="ChEBI" id="CHEBI:58069"/>
        <dbReference type="ChEBI" id="CHEBI:60377"/>
        <dbReference type="ChEBI" id="CHEBI:456216"/>
        <dbReference type="EC" id="2.7.4.25"/>
    </reaction>
</comment>
<evidence type="ECO:0000256" key="6">
    <source>
        <dbReference type="ARBA" id="ARBA00047615"/>
    </source>
</evidence>
<dbReference type="OrthoDB" id="10263145at2759"/>
<name>A0A9W8AK31_9FUNG</name>
<keyword evidence="10" id="KW-1185">Reference proteome</keyword>
<proteinExistence type="predicted"/>
<sequence length="163" mass="18499">MLTLPRTLRFTARSFAQKLVPNGFQRRTFIVTIDGPAASGKSTTAKRVAHRLGFQYLDSGSLYRAITLRLLQDKALDHRSTEDHDWERIARAAQVKIQTTQNPTGLKVRTFLDGKDVTNMIRSPWVTENVSVVAQNPLIRQVILDLQHRLAQDPIRPRSTVDL</sequence>
<keyword evidence="4" id="KW-0418">Kinase</keyword>
<evidence type="ECO:0000256" key="5">
    <source>
        <dbReference type="ARBA" id="ARBA00022840"/>
    </source>
</evidence>
<feature type="non-terminal residue" evidence="9">
    <location>
        <position position="163"/>
    </location>
</feature>
<dbReference type="InterPro" id="IPR011994">
    <property type="entry name" value="Cytidylate_kinase_dom"/>
</dbReference>
<reference evidence="9" key="1">
    <citation type="submission" date="2022-07" db="EMBL/GenBank/DDBJ databases">
        <title>Phylogenomic reconstructions and comparative analyses of Kickxellomycotina fungi.</title>
        <authorList>
            <person name="Reynolds N.K."/>
            <person name="Stajich J.E."/>
            <person name="Barry K."/>
            <person name="Grigoriev I.V."/>
            <person name="Crous P."/>
            <person name="Smith M.E."/>
        </authorList>
    </citation>
    <scope>NUCLEOTIDE SEQUENCE</scope>
    <source>
        <strain evidence="9">RSA 1196</strain>
    </source>
</reference>
<dbReference type="GO" id="GO:0036431">
    <property type="term" value="F:dCMP kinase activity"/>
    <property type="evidence" value="ECO:0007669"/>
    <property type="project" value="InterPro"/>
</dbReference>
<dbReference type="InterPro" id="IPR027417">
    <property type="entry name" value="P-loop_NTPase"/>
</dbReference>
<dbReference type="Proteomes" id="UP001150925">
    <property type="component" value="Unassembled WGS sequence"/>
</dbReference>
<dbReference type="EC" id="2.7.4.25" evidence="1"/>
<gene>
    <name evidence="9" type="ORF">IWQ62_006571</name>
</gene>
<keyword evidence="3" id="KW-0547">Nucleotide-binding</keyword>
<keyword evidence="5" id="KW-0067">ATP-binding</keyword>
<feature type="domain" description="Cytidylate kinase" evidence="8">
    <location>
        <begin position="31"/>
        <end position="153"/>
    </location>
</feature>
<dbReference type="EMBL" id="JANBPY010003739">
    <property type="protein sequence ID" value="KAJ1950419.1"/>
    <property type="molecule type" value="Genomic_DNA"/>
</dbReference>
<dbReference type="AlphaFoldDB" id="A0A9W8AK31"/>